<keyword evidence="2" id="KW-0732">Signal</keyword>
<evidence type="ECO:0000313" key="4">
    <source>
        <dbReference type="Proteomes" id="UP001597158"/>
    </source>
</evidence>
<sequence length="230" mass="24378">MRFRTPSIRSAQAGLAAAFAAALIATGCATPTPYDYSAFKQSRPASILVLPPLNSSPDVAATYSMLSQVTLPLAESGYYVLPVSLVDETFRQNGLYNPPEMHEVAPQKLREIFGADAALYINIKQYGTSYAVLASESRVTAEARLVDLRSGQSLWQGEATASSAEGRSSSGGLVGLLVQAVVAQIVESVTNRSHPIAGITSNRLLAAGRPSGMLYGPRSPNYQKDGSVPR</sequence>
<protein>
    <submittedName>
        <fullName evidence="3">DUF799 domain-containing protein</fullName>
    </submittedName>
</protein>
<feature type="signal peptide" evidence="2">
    <location>
        <begin position="1"/>
        <end position="29"/>
    </location>
</feature>
<keyword evidence="4" id="KW-1185">Reference proteome</keyword>
<accession>A0ABW3WKM6</accession>
<name>A0ABW3WKM6_9RHOO</name>
<dbReference type="RefSeq" id="WP_002944153.1">
    <property type="nucleotide sequence ID" value="NZ_JARQZE010000006.1"/>
</dbReference>
<feature type="chain" id="PRO_5046047252" evidence="2">
    <location>
        <begin position="30"/>
        <end position="230"/>
    </location>
</feature>
<dbReference type="EMBL" id="JBHTMC010000034">
    <property type="protein sequence ID" value="MFD1265624.1"/>
    <property type="molecule type" value="Genomic_DNA"/>
</dbReference>
<evidence type="ECO:0000256" key="2">
    <source>
        <dbReference type="SAM" id="SignalP"/>
    </source>
</evidence>
<evidence type="ECO:0000256" key="1">
    <source>
        <dbReference type="SAM" id="MobiDB-lite"/>
    </source>
</evidence>
<dbReference type="Proteomes" id="UP001597158">
    <property type="component" value="Unassembled WGS sequence"/>
</dbReference>
<dbReference type="Gene3D" id="3.40.50.10610">
    <property type="entry name" value="ABC-type transport auxiliary lipoprotein component"/>
    <property type="match status" value="1"/>
</dbReference>
<dbReference type="PROSITE" id="PS51257">
    <property type="entry name" value="PROKAR_LIPOPROTEIN"/>
    <property type="match status" value="1"/>
</dbReference>
<evidence type="ECO:0000313" key="3">
    <source>
        <dbReference type="EMBL" id="MFD1265624.1"/>
    </source>
</evidence>
<organism evidence="3 4">
    <name type="scientific">Thauera mechernichensis</name>
    <dbReference type="NCBI Taxonomy" id="82788"/>
    <lineage>
        <taxon>Bacteria</taxon>
        <taxon>Pseudomonadati</taxon>
        <taxon>Pseudomonadota</taxon>
        <taxon>Betaproteobacteria</taxon>
        <taxon>Rhodocyclales</taxon>
        <taxon>Zoogloeaceae</taxon>
        <taxon>Thauera</taxon>
    </lineage>
</organism>
<proteinExistence type="predicted"/>
<dbReference type="Pfam" id="PF05643">
    <property type="entry name" value="GNA1162-like"/>
    <property type="match status" value="1"/>
</dbReference>
<gene>
    <name evidence="3" type="ORF">ACFQ4M_18780</name>
</gene>
<dbReference type="InterPro" id="IPR008517">
    <property type="entry name" value="GNA1162-like"/>
</dbReference>
<comment type="caution">
    <text evidence="3">The sequence shown here is derived from an EMBL/GenBank/DDBJ whole genome shotgun (WGS) entry which is preliminary data.</text>
</comment>
<feature type="region of interest" description="Disordered" evidence="1">
    <location>
        <begin position="210"/>
        <end position="230"/>
    </location>
</feature>
<reference evidence="4" key="1">
    <citation type="journal article" date="2019" name="Int. J. Syst. Evol. Microbiol.">
        <title>The Global Catalogue of Microorganisms (GCM) 10K type strain sequencing project: providing services to taxonomists for standard genome sequencing and annotation.</title>
        <authorList>
            <consortium name="The Broad Institute Genomics Platform"/>
            <consortium name="The Broad Institute Genome Sequencing Center for Infectious Disease"/>
            <person name="Wu L."/>
            <person name="Ma J."/>
        </authorList>
    </citation>
    <scope>NUCLEOTIDE SEQUENCE [LARGE SCALE GENOMIC DNA]</scope>
    <source>
        <strain evidence="4">CCUG 48884</strain>
    </source>
</reference>